<dbReference type="SFLD" id="SFLDG01016">
    <property type="entry name" value="Prenyltransferase_Like_2"/>
    <property type="match status" value="1"/>
</dbReference>
<dbReference type="AlphaFoldDB" id="A0A7J0GCY0"/>
<dbReference type="PANTHER" id="PTHR11764:SF71">
    <property type="entry name" value="TERPENE CYCLASE_MUTASE FAMILY MEMBER"/>
    <property type="match status" value="1"/>
</dbReference>
<dbReference type="InterPro" id="IPR011990">
    <property type="entry name" value="TPR-like_helical_dom_sf"/>
</dbReference>
<dbReference type="Pfam" id="PF13041">
    <property type="entry name" value="PPR_2"/>
    <property type="match status" value="3"/>
</dbReference>
<accession>A0A7J0GCY0</accession>
<dbReference type="PROSITE" id="PS51375">
    <property type="entry name" value="PPR"/>
    <property type="match status" value="4"/>
</dbReference>
<keyword evidence="2" id="KW-0677">Repeat</keyword>
<feature type="repeat" description="PPR" evidence="3">
    <location>
        <begin position="632"/>
        <end position="666"/>
    </location>
</feature>
<evidence type="ECO:0000259" key="5">
    <source>
        <dbReference type="Pfam" id="PF13249"/>
    </source>
</evidence>
<dbReference type="NCBIfam" id="TIGR00756">
    <property type="entry name" value="PPR"/>
    <property type="match status" value="4"/>
</dbReference>
<evidence type="ECO:0000256" key="3">
    <source>
        <dbReference type="PROSITE-ProRule" id="PRU00708"/>
    </source>
</evidence>
<dbReference type="CDD" id="cd02892">
    <property type="entry name" value="SQCY_1"/>
    <property type="match status" value="1"/>
</dbReference>
<dbReference type="Pfam" id="PF01535">
    <property type="entry name" value="PPR"/>
    <property type="match status" value="1"/>
</dbReference>
<dbReference type="Gene3D" id="1.25.40.10">
    <property type="entry name" value="Tetratricopeptide repeat domain"/>
    <property type="match status" value="2"/>
</dbReference>
<comment type="similarity">
    <text evidence="1">Belongs to the terpene cyclase/mutase family.</text>
</comment>
<dbReference type="InterPro" id="IPR032696">
    <property type="entry name" value="SQ_cyclase_C"/>
</dbReference>
<dbReference type="FunFam" id="1.50.10.20:FF:000015">
    <property type="entry name" value="Terpene cyclase/mutase family member"/>
    <property type="match status" value="1"/>
</dbReference>
<dbReference type="InterPro" id="IPR018333">
    <property type="entry name" value="Squalene_cyclase"/>
</dbReference>
<dbReference type="FunFam" id="1.25.40.10:FF:000073">
    <property type="entry name" value="Pentatricopeptide repeat-containing protein chloroplastic"/>
    <property type="match status" value="1"/>
</dbReference>
<feature type="repeat" description="PPR" evidence="3">
    <location>
        <begin position="733"/>
        <end position="767"/>
    </location>
</feature>
<dbReference type="Pfam" id="PF13249">
    <property type="entry name" value="SQHop_cyclase_N"/>
    <property type="match status" value="1"/>
</dbReference>
<feature type="repeat" description="PPR" evidence="3">
    <location>
        <begin position="803"/>
        <end position="833"/>
    </location>
</feature>
<dbReference type="GO" id="GO:0005811">
    <property type="term" value="C:lipid droplet"/>
    <property type="evidence" value="ECO:0007669"/>
    <property type="project" value="InterPro"/>
</dbReference>
<keyword evidence="7" id="KW-1185">Reference proteome</keyword>
<dbReference type="FunFam" id="1.50.10.20:FF:000101">
    <property type="entry name" value="Uncharacterized protein"/>
    <property type="match status" value="1"/>
</dbReference>
<gene>
    <name evidence="6" type="ORF">Acr_20g0004610</name>
</gene>
<feature type="domain" description="Squalene cyclase C-terminal" evidence="4">
    <location>
        <begin position="258"/>
        <end position="594"/>
    </location>
</feature>
<comment type="caution">
    <text evidence="6">The sequence shown here is derived from an EMBL/GenBank/DDBJ whole genome shotgun (WGS) entry which is preliminary data.</text>
</comment>
<evidence type="ECO:0000313" key="6">
    <source>
        <dbReference type="EMBL" id="GFZ08653.1"/>
    </source>
</evidence>
<evidence type="ECO:0000313" key="7">
    <source>
        <dbReference type="Proteomes" id="UP000585474"/>
    </source>
</evidence>
<proteinExistence type="inferred from homology"/>
<evidence type="ECO:0000259" key="4">
    <source>
        <dbReference type="Pfam" id="PF13243"/>
    </source>
</evidence>
<evidence type="ECO:0000256" key="2">
    <source>
        <dbReference type="ARBA" id="ARBA00022737"/>
    </source>
</evidence>
<feature type="repeat" description="PPR" evidence="3">
    <location>
        <begin position="834"/>
        <end position="868"/>
    </location>
</feature>
<dbReference type="InterPro" id="IPR008930">
    <property type="entry name" value="Terpenoid_cyclase/PrenylTrfase"/>
</dbReference>
<dbReference type="PROSITE" id="PS01074">
    <property type="entry name" value="TERPENE_SYNTHASES"/>
    <property type="match status" value="1"/>
</dbReference>
<sequence>MKMEVGDSTLKATASCFVQYLATFACEFSGMAPSVVETTLYEELENGSMITAVLSLYPLGERLGFRFLACFDWSGCNPMPPEFWILPSYLPMHPAKMWCYCRMVYMPMSYLYGKRFVGPITDLVLQLRKELHSEPYDKINWKKYRHLCAKEDLYYPHPLIQDFLWDSLYMLTEPLLTRWPFNKLVRKKALEATMNYIHYEDENSRYITIGCVEKVLCMLACWVEDPDGDYFKKHLARIPDYIWVAEDGMKMQSFGSQQWDTGFAVQAVLACNLFEESRETLRKGHDFIKKSQVKDNPSGDFKKMFRHISKGSWTFSDQDHGWQVSDCTAEGLKCCLLLSQLPPEFVGEKHEPERLYDAVNVMLSLQSKNGGLSAWEPAKGGAWLELLNPTEFFADIVVEHEYVECTAAAIQAFVLFMKLYPGHRKKEIEVFIVNALRFLEDIQMPDGSWYGNWGVCFTYGTWFALGGLAAAGMTYYNCAAVRKGVQFLLSSQRDNGGWGESYVSSPLKKYVPLEDNRSNLVHTSWAMMGLIHAGQAERDPTPLHRAAKLLINSQMENGDFPQQEITGVFMKNCMLHYAAYRNIYPLWALAEYQNKSGLNVDGHVSHSLITMYARCGELRCARKVFDEIPERDLVSWNSMISGYSKMGFSADAVAMFGKMKDEGFEPDEMTVVSVLGSCGDLGDLTLGSWVQGFVVDNKMELNSFVGSALIGMYAKCGDLSSARGVFDQMRYKDVVTWNAMITGYAQNGLSDEAMLLFNAMKVEGVNPDKITLIGMLSAAASIGALEFGKSIEAYALERSLQHDIYVGTALIDMYAKCGSMDNALRVFEEMPQKNEVSWNAMISALAFHGRAQEALMLFKCMSEGGPALPNDITFVAVLSACVHAGFVEEGRRLFNLMTSSFGLIPKIEHYSCMVDLLARAGQVYEAWDFVKKMPEKPDEVILGALLGACQKLRNVDVGEQVMQLLLEMEPSNSGNYVISSKIYANLKRWDDSARMRVLMRQKGVTKTPGCSWIELGAQVHEFHAGASLHLYSEEIHKVMKLLYDDMKLKGYRPNVDLL</sequence>
<dbReference type="InterPro" id="IPR046848">
    <property type="entry name" value="E_motif"/>
</dbReference>
<reference evidence="6 7" key="1">
    <citation type="submission" date="2019-07" db="EMBL/GenBank/DDBJ databases">
        <title>De Novo Assembly of kiwifruit Actinidia rufa.</title>
        <authorList>
            <person name="Sugita-Konishi S."/>
            <person name="Sato K."/>
            <person name="Mori E."/>
            <person name="Abe Y."/>
            <person name="Kisaki G."/>
            <person name="Hamano K."/>
            <person name="Suezawa K."/>
            <person name="Otani M."/>
            <person name="Fukuda T."/>
            <person name="Manabe T."/>
            <person name="Gomi K."/>
            <person name="Tabuchi M."/>
            <person name="Akimitsu K."/>
            <person name="Kataoka I."/>
        </authorList>
    </citation>
    <scope>NUCLEOTIDE SEQUENCE [LARGE SCALE GENOMIC DNA]</scope>
    <source>
        <strain evidence="7">cv. Fuchu</strain>
    </source>
</reference>
<dbReference type="GO" id="GO:0016104">
    <property type="term" value="P:triterpenoid biosynthetic process"/>
    <property type="evidence" value="ECO:0007669"/>
    <property type="project" value="InterPro"/>
</dbReference>
<feature type="domain" description="Squalene cyclase N-terminal" evidence="5">
    <location>
        <begin position="68"/>
        <end position="204"/>
    </location>
</feature>
<dbReference type="Pfam" id="PF13243">
    <property type="entry name" value="SQHop_cyclase_C"/>
    <property type="match status" value="1"/>
</dbReference>
<dbReference type="Gene3D" id="1.50.10.20">
    <property type="match status" value="1"/>
</dbReference>
<dbReference type="EMBL" id="BJWL01000020">
    <property type="protein sequence ID" value="GFZ08653.1"/>
    <property type="molecule type" value="Genomic_DNA"/>
</dbReference>
<name>A0A7J0GCY0_9ERIC</name>
<dbReference type="OrthoDB" id="21502at2759"/>
<dbReference type="Pfam" id="PF20431">
    <property type="entry name" value="E_motif"/>
    <property type="match status" value="1"/>
</dbReference>
<dbReference type="GO" id="GO:0042300">
    <property type="term" value="F:beta-amyrin synthase activity"/>
    <property type="evidence" value="ECO:0007669"/>
    <property type="project" value="TreeGrafter"/>
</dbReference>
<dbReference type="SUPFAM" id="SSF48239">
    <property type="entry name" value="Terpenoid cyclases/Protein prenyltransferases"/>
    <property type="match status" value="2"/>
</dbReference>
<dbReference type="InterPro" id="IPR032697">
    <property type="entry name" value="SQ_cyclase_N"/>
</dbReference>
<dbReference type="Proteomes" id="UP000585474">
    <property type="component" value="Unassembled WGS sequence"/>
</dbReference>
<evidence type="ECO:0000256" key="1">
    <source>
        <dbReference type="ARBA" id="ARBA00009755"/>
    </source>
</evidence>
<dbReference type="InterPro" id="IPR002885">
    <property type="entry name" value="PPR_rpt"/>
</dbReference>
<dbReference type="PANTHER" id="PTHR11764">
    <property type="entry name" value="TERPENE CYCLASE/MUTASE FAMILY MEMBER"/>
    <property type="match status" value="1"/>
</dbReference>
<dbReference type="NCBIfam" id="TIGR01787">
    <property type="entry name" value="squalene_cyclas"/>
    <property type="match status" value="1"/>
</dbReference>
<dbReference type="FunFam" id="1.25.40.10:FF:001093">
    <property type="entry name" value="Pentatricopeptide repeat-containing protein At2g34400"/>
    <property type="match status" value="1"/>
</dbReference>
<dbReference type="PROSITE" id="PS51257">
    <property type="entry name" value="PROKAR_LIPOPROTEIN"/>
    <property type="match status" value="1"/>
</dbReference>
<dbReference type="FunFam" id="1.25.40.10:FF:000284">
    <property type="entry name" value="Pentatricopeptide repeat-containing protein"/>
    <property type="match status" value="1"/>
</dbReference>
<dbReference type="InterPro" id="IPR002365">
    <property type="entry name" value="Terpene_synthase_CS"/>
</dbReference>
<organism evidence="6 7">
    <name type="scientific">Actinidia rufa</name>
    <dbReference type="NCBI Taxonomy" id="165716"/>
    <lineage>
        <taxon>Eukaryota</taxon>
        <taxon>Viridiplantae</taxon>
        <taxon>Streptophyta</taxon>
        <taxon>Embryophyta</taxon>
        <taxon>Tracheophyta</taxon>
        <taxon>Spermatophyta</taxon>
        <taxon>Magnoliopsida</taxon>
        <taxon>eudicotyledons</taxon>
        <taxon>Gunneridae</taxon>
        <taxon>Pentapetalae</taxon>
        <taxon>asterids</taxon>
        <taxon>Ericales</taxon>
        <taxon>Actinidiaceae</taxon>
        <taxon>Actinidia</taxon>
    </lineage>
</organism>
<protein>
    <submittedName>
        <fullName evidence="6">Terpenoid cyclases family protein</fullName>
    </submittedName>
</protein>